<dbReference type="Proteomes" id="UP000294927">
    <property type="component" value="Unassembled WGS sequence"/>
</dbReference>
<dbReference type="InterPro" id="IPR050313">
    <property type="entry name" value="Carb_Metab_HTH_regulators"/>
</dbReference>
<organism evidence="5 6">
    <name type="scientific">Actinophytocola oryzae</name>
    <dbReference type="NCBI Taxonomy" id="502181"/>
    <lineage>
        <taxon>Bacteria</taxon>
        <taxon>Bacillati</taxon>
        <taxon>Actinomycetota</taxon>
        <taxon>Actinomycetes</taxon>
        <taxon>Pseudonocardiales</taxon>
        <taxon>Pseudonocardiaceae</taxon>
    </lineage>
</organism>
<keyword evidence="2" id="KW-0238">DNA-binding</keyword>
<keyword evidence="6" id="KW-1185">Reference proteome</keyword>
<dbReference type="Gene3D" id="1.10.10.10">
    <property type="entry name" value="Winged helix-like DNA-binding domain superfamily/Winged helix DNA-binding domain"/>
    <property type="match status" value="1"/>
</dbReference>
<dbReference type="SUPFAM" id="SSF100950">
    <property type="entry name" value="NagB/RpiA/CoA transferase-like"/>
    <property type="match status" value="1"/>
</dbReference>
<dbReference type="SMART" id="SM01134">
    <property type="entry name" value="DeoRC"/>
    <property type="match status" value="1"/>
</dbReference>
<comment type="caution">
    <text evidence="5">The sequence shown here is derived from an EMBL/GenBank/DDBJ whole genome shotgun (WGS) entry which is preliminary data.</text>
</comment>
<dbReference type="InterPro" id="IPR018356">
    <property type="entry name" value="Tscrpt_reg_HTH_DeoR_CS"/>
</dbReference>
<dbReference type="InterPro" id="IPR036390">
    <property type="entry name" value="WH_DNA-bd_sf"/>
</dbReference>
<reference evidence="5 6" key="1">
    <citation type="submission" date="2019-03" db="EMBL/GenBank/DDBJ databases">
        <title>Genomic Encyclopedia of Archaeal and Bacterial Type Strains, Phase II (KMG-II): from individual species to whole genera.</title>
        <authorList>
            <person name="Goeker M."/>
        </authorList>
    </citation>
    <scope>NUCLEOTIDE SEQUENCE [LARGE SCALE GENOMIC DNA]</scope>
    <source>
        <strain evidence="5 6">DSM 45499</strain>
    </source>
</reference>
<feature type="domain" description="HTH deoR-type" evidence="4">
    <location>
        <begin position="18"/>
        <end position="73"/>
    </location>
</feature>
<dbReference type="PANTHER" id="PTHR30363:SF44">
    <property type="entry name" value="AGA OPERON TRANSCRIPTIONAL REPRESSOR-RELATED"/>
    <property type="match status" value="1"/>
</dbReference>
<sequence>MIGSDAGVPYRLGEAMLAAERQARIVEEIHRRGAVRVIEFAQMLGVSDMTIRRDLDALAQQGLVDKVHGGATRARAASTEEPGFEAKSLRQQPEKEAIAQAAVELVSPGTAVGLSAGTTTWALAHALRAVDGLTIVTNSMRIADVLHSSPRTNQNVVVVGGVRTPSDALVGPIAVSALAQLHLDIVFLGVHGMAETAGYTTPNLLEADTDRALVAAGRRLVVLADHTKWGTVGLSTIARLEDADVVISDEGLPADGRAALDEHVDDVRLVRVEDAR</sequence>
<protein>
    <submittedName>
        <fullName evidence="5">DeoR family transcriptional regulator</fullName>
    </submittedName>
</protein>
<evidence type="ECO:0000256" key="3">
    <source>
        <dbReference type="ARBA" id="ARBA00023163"/>
    </source>
</evidence>
<dbReference type="AlphaFoldDB" id="A0A4R7VUS9"/>
<keyword evidence="3" id="KW-0804">Transcription</keyword>
<dbReference type="SMART" id="SM00420">
    <property type="entry name" value="HTH_DEOR"/>
    <property type="match status" value="1"/>
</dbReference>
<dbReference type="GO" id="GO:0003700">
    <property type="term" value="F:DNA-binding transcription factor activity"/>
    <property type="evidence" value="ECO:0007669"/>
    <property type="project" value="InterPro"/>
</dbReference>
<dbReference type="Gene3D" id="3.40.50.1360">
    <property type="match status" value="1"/>
</dbReference>
<dbReference type="InterPro" id="IPR001034">
    <property type="entry name" value="DeoR_HTH"/>
</dbReference>
<dbReference type="PROSITE" id="PS00894">
    <property type="entry name" value="HTH_DEOR_1"/>
    <property type="match status" value="1"/>
</dbReference>
<name>A0A4R7VUS9_9PSEU</name>
<proteinExistence type="predicted"/>
<dbReference type="Pfam" id="PF00455">
    <property type="entry name" value="DeoRC"/>
    <property type="match status" value="1"/>
</dbReference>
<dbReference type="EMBL" id="SOCP01000004">
    <property type="protein sequence ID" value="TDV53743.1"/>
    <property type="molecule type" value="Genomic_DNA"/>
</dbReference>
<dbReference type="GO" id="GO:0003677">
    <property type="term" value="F:DNA binding"/>
    <property type="evidence" value="ECO:0007669"/>
    <property type="project" value="UniProtKB-KW"/>
</dbReference>
<accession>A0A4R7VUS9</accession>
<dbReference type="SUPFAM" id="SSF46785">
    <property type="entry name" value="Winged helix' DNA-binding domain"/>
    <property type="match status" value="1"/>
</dbReference>
<evidence type="ECO:0000256" key="2">
    <source>
        <dbReference type="ARBA" id="ARBA00023125"/>
    </source>
</evidence>
<dbReference type="InterPro" id="IPR036388">
    <property type="entry name" value="WH-like_DNA-bd_sf"/>
</dbReference>
<evidence type="ECO:0000259" key="4">
    <source>
        <dbReference type="PROSITE" id="PS51000"/>
    </source>
</evidence>
<keyword evidence="1" id="KW-0805">Transcription regulation</keyword>
<dbReference type="InterPro" id="IPR037171">
    <property type="entry name" value="NagB/RpiA_transferase-like"/>
</dbReference>
<dbReference type="InterPro" id="IPR014036">
    <property type="entry name" value="DeoR-like_C"/>
</dbReference>
<dbReference type="Pfam" id="PF08220">
    <property type="entry name" value="HTH_DeoR"/>
    <property type="match status" value="1"/>
</dbReference>
<evidence type="ECO:0000313" key="6">
    <source>
        <dbReference type="Proteomes" id="UP000294927"/>
    </source>
</evidence>
<dbReference type="PRINTS" id="PR00037">
    <property type="entry name" value="HTHLACR"/>
</dbReference>
<dbReference type="PANTHER" id="PTHR30363">
    <property type="entry name" value="HTH-TYPE TRANSCRIPTIONAL REGULATOR SRLR-RELATED"/>
    <property type="match status" value="1"/>
</dbReference>
<dbReference type="PROSITE" id="PS51000">
    <property type="entry name" value="HTH_DEOR_2"/>
    <property type="match status" value="1"/>
</dbReference>
<gene>
    <name evidence="5" type="ORF">CLV71_104211</name>
</gene>
<evidence type="ECO:0000256" key="1">
    <source>
        <dbReference type="ARBA" id="ARBA00023015"/>
    </source>
</evidence>
<evidence type="ECO:0000313" key="5">
    <source>
        <dbReference type="EMBL" id="TDV53743.1"/>
    </source>
</evidence>